<protein>
    <submittedName>
        <fullName evidence="2">Uncharacterized protein</fullName>
    </submittedName>
</protein>
<reference evidence="2 3" key="1">
    <citation type="submission" date="2016-12" db="EMBL/GenBank/DDBJ databases">
        <title>The genomes of Aspergillus section Nigri reveals drivers in fungal speciation.</title>
        <authorList>
            <consortium name="DOE Joint Genome Institute"/>
            <person name="Vesth T.C."/>
            <person name="Nybo J."/>
            <person name="Theobald S."/>
            <person name="Brandl J."/>
            <person name="Frisvad J.C."/>
            <person name="Nielsen K.F."/>
            <person name="Lyhne E.K."/>
            <person name="Kogle M.E."/>
            <person name="Kuo A."/>
            <person name="Riley R."/>
            <person name="Clum A."/>
            <person name="Nolan M."/>
            <person name="Lipzen A."/>
            <person name="Salamov A."/>
            <person name="Henrissat B."/>
            <person name="Wiebenga A."/>
            <person name="De Vries R.P."/>
            <person name="Grigoriev I.V."/>
            <person name="Mortensen U.H."/>
            <person name="Andersen M.R."/>
            <person name="Baker S.E."/>
        </authorList>
    </citation>
    <scope>NUCLEOTIDE SEQUENCE [LARGE SCALE GENOMIC DNA]</scope>
    <source>
        <strain evidence="2 3">IBT 23096</strain>
    </source>
</reference>
<feature type="transmembrane region" description="Helical" evidence="1">
    <location>
        <begin position="61"/>
        <end position="82"/>
    </location>
</feature>
<keyword evidence="3" id="KW-1185">Reference proteome</keyword>
<organism evidence="2 3">
    <name type="scientific">Aspergillus steynii IBT 23096</name>
    <dbReference type="NCBI Taxonomy" id="1392250"/>
    <lineage>
        <taxon>Eukaryota</taxon>
        <taxon>Fungi</taxon>
        <taxon>Dikarya</taxon>
        <taxon>Ascomycota</taxon>
        <taxon>Pezizomycotina</taxon>
        <taxon>Eurotiomycetes</taxon>
        <taxon>Eurotiomycetidae</taxon>
        <taxon>Eurotiales</taxon>
        <taxon>Aspergillaceae</taxon>
        <taxon>Aspergillus</taxon>
        <taxon>Aspergillus subgen. Circumdati</taxon>
    </lineage>
</organism>
<dbReference type="Proteomes" id="UP000234275">
    <property type="component" value="Unassembled WGS sequence"/>
</dbReference>
<keyword evidence="1" id="KW-1133">Transmembrane helix</keyword>
<accession>A0A2I2GGW3</accession>
<dbReference type="EMBL" id="MSFO01000002">
    <property type="protein sequence ID" value="PLB52121.1"/>
    <property type="molecule type" value="Genomic_DNA"/>
</dbReference>
<comment type="caution">
    <text evidence="2">The sequence shown here is derived from an EMBL/GenBank/DDBJ whole genome shotgun (WGS) entry which is preliminary data.</text>
</comment>
<dbReference type="VEuPathDB" id="FungiDB:P170DRAFT_96725"/>
<dbReference type="AlphaFoldDB" id="A0A2I2GGW3"/>
<evidence type="ECO:0000313" key="2">
    <source>
        <dbReference type="EMBL" id="PLB52121.1"/>
    </source>
</evidence>
<dbReference type="RefSeq" id="XP_024707423.1">
    <property type="nucleotide sequence ID" value="XM_024855459.1"/>
</dbReference>
<sequence>MSKFVCVFGMSYYCVFGSDVSGGIEHRPTDGQRDGFIHQFSCLCLTLGSLGQDEVCTFTSLLCISDGAFLFSFFFFFLFLLVSGTTTVEGVQPWHCIYFSRLFFGFCFLSSSLHSSAIGFRRIMVLITDGIHWNGLCWGVGVSSF</sequence>
<gene>
    <name evidence="2" type="ORF">P170DRAFT_96725</name>
</gene>
<evidence type="ECO:0000313" key="3">
    <source>
        <dbReference type="Proteomes" id="UP000234275"/>
    </source>
</evidence>
<evidence type="ECO:0000256" key="1">
    <source>
        <dbReference type="SAM" id="Phobius"/>
    </source>
</evidence>
<dbReference type="GeneID" id="36563166"/>
<name>A0A2I2GGW3_9EURO</name>
<keyword evidence="1" id="KW-0812">Transmembrane</keyword>
<keyword evidence="1" id="KW-0472">Membrane</keyword>
<proteinExistence type="predicted"/>
<feature type="transmembrane region" description="Helical" evidence="1">
    <location>
        <begin position="102"/>
        <end position="120"/>
    </location>
</feature>